<accession>A0A7W4IJW5</accession>
<organism evidence="2 5">
    <name type="scientific">Gluconacetobacter dulcium</name>
    <dbReference type="NCBI Taxonomy" id="2729096"/>
    <lineage>
        <taxon>Bacteria</taxon>
        <taxon>Pseudomonadati</taxon>
        <taxon>Pseudomonadota</taxon>
        <taxon>Alphaproteobacteria</taxon>
        <taxon>Acetobacterales</taxon>
        <taxon>Acetobacteraceae</taxon>
        <taxon>Gluconacetobacter</taxon>
    </lineage>
</organism>
<protein>
    <submittedName>
        <fullName evidence="2">Uncharacterized protein</fullName>
    </submittedName>
</protein>
<evidence type="ECO:0000313" key="3">
    <source>
        <dbReference type="EMBL" id="MBB2192716.1"/>
    </source>
</evidence>
<dbReference type="AlphaFoldDB" id="A0A7W4IJW5"/>
<proteinExistence type="predicted"/>
<dbReference type="EMBL" id="JABEQN010000003">
    <property type="protein sequence ID" value="MBB2192716.1"/>
    <property type="molecule type" value="Genomic_DNA"/>
</dbReference>
<dbReference type="Proteomes" id="UP000540490">
    <property type="component" value="Unassembled WGS sequence"/>
</dbReference>
<evidence type="ECO:0000313" key="4">
    <source>
        <dbReference type="Proteomes" id="UP000540490"/>
    </source>
</evidence>
<gene>
    <name evidence="3" type="ORF">HLH25_03510</name>
    <name evidence="2" type="ORF">HLH26_05570</name>
</gene>
<evidence type="ECO:0000313" key="5">
    <source>
        <dbReference type="Proteomes" id="UP000561077"/>
    </source>
</evidence>
<feature type="compositionally biased region" description="Polar residues" evidence="1">
    <location>
        <begin position="162"/>
        <end position="171"/>
    </location>
</feature>
<reference evidence="4 5" key="1">
    <citation type="submission" date="2020-04" db="EMBL/GenBank/DDBJ databases">
        <title>Description of novel Gluconacetobacter.</title>
        <authorList>
            <person name="Sombolestani A."/>
        </authorList>
    </citation>
    <scope>NUCLEOTIDE SEQUENCE [LARGE SCALE GENOMIC DNA]</scope>
    <source>
        <strain evidence="3 4">LMG 1728</strain>
        <strain evidence="2 5">LMG 1731</strain>
    </source>
</reference>
<comment type="caution">
    <text evidence="2">The sequence shown here is derived from an EMBL/GenBank/DDBJ whole genome shotgun (WGS) entry which is preliminary data.</text>
</comment>
<evidence type="ECO:0000313" key="2">
    <source>
        <dbReference type="EMBL" id="MBB2164012.1"/>
    </source>
</evidence>
<feature type="compositionally biased region" description="Basic residues" evidence="1">
    <location>
        <begin position="148"/>
        <end position="160"/>
    </location>
</feature>
<dbReference type="EMBL" id="JABEQO010000005">
    <property type="protein sequence ID" value="MBB2164012.1"/>
    <property type="molecule type" value="Genomic_DNA"/>
</dbReference>
<dbReference type="RefSeq" id="WP_182972751.1">
    <property type="nucleotide sequence ID" value="NZ_JABEQN010000003.1"/>
</dbReference>
<keyword evidence="4" id="KW-1185">Reference proteome</keyword>
<dbReference type="Proteomes" id="UP000561077">
    <property type="component" value="Unassembled WGS sequence"/>
</dbReference>
<evidence type="ECO:0000256" key="1">
    <source>
        <dbReference type="SAM" id="MobiDB-lite"/>
    </source>
</evidence>
<name>A0A7W4IJW5_9PROT</name>
<feature type="region of interest" description="Disordered" evidence="1">
    <location>
        <begin position="100"/>
        <end position="171"/>
    </location>
</feature>
<sequence>MNEDIKAYLIGRYTKSRERQLAKGIDFQITEEQYLEMFARKKSALTRLTRQHDAYLLGKTDRPMFKVDICLTWKPGFARTGAAMTIETAGLYTSQNSKVNNRLRAGEKKTDEAKAKLKKPKSNEHKKSIGESCKGKPKATWSPERKAARAAKMKGRKRGPYNKTTSGDIRI</sequence>
<feature type="compositionally biased region" description="Basic and acidic residues" evidence="1">
    <location>
        <begin position="104"/>
        <end position="129"/>
    </location>
</feature>